<keyword evidence="9" id="KW-1185">Reference proteome</keyword>
<dbReference type="SMART" id="SM00432">
    <property type="entry name" value="MADS"/>
    <property type="match status" value="1"/>
</dbReference>
<feature type="domain" description="K-box" evidence="7">
    <location>
        <begin position="87"/>
        <end position="177"/>
    </location>
</feature>
<dbReference type="InterPro" id="IPR036879">
    <property type="entry name" value="TF_MADSbox_sf"/>
</dbReference>
<evidence type="ECO:0000256" key="5">
    <source>
        <dbReference type="ARBA" id="ARBA00023242"/>
    </source>
</evidence>
<dbReference type="Proteomes" id="UP001396334">
    <property type="component" value="Unassembled WGS sequence"/>
</dbReference>
<evidence type="ECO:0000256" key="2">
    <source>
        <dbReference type="ARBA" id="ARBA00023015"/>
    </source>
</evidence>
<dbReference type="Pfam" id="PF01486">
    <property type="entry name" value="K-box"/>
    <property type="match status" value="1"/>
</dbReference>
<dbReference type="CDD" id="cd00265">
    <property type="entry name" value="MADS_MEF2_like"/>
    <property type="match status" value="1"/>
</dbReference>
<gene>
    <name evidence="8" type="ORF">V6N11_040861</name>
</gene>
<evidence type="ECO:0000259" key="6">
    <source>
        <dbReference type="PROSITE" id="PS50066"/>
    </source>
</evidence>
<comment type="caution">
    <text evidence="8">The sequence shown here is derived from an EMBL/GenBank/DDBJ whole genome shotgun (WGS) entry which is preliminary data.</text>
</comment>
<keyword evidence="4" id="KW-0804">Transcription</keyword>
<dbReference type="Gene3D" id="3.40.1810.10">
    <property type="entry name" value="Transcription factor, MADS-box"/>
    <property type="match status" value="1"/>
</dbReference>
<comment type="subcellular location">
    <subcellularLocation>
        <location evidence="1">Nucleus</location>
    </subcellularLocation>
</comment>
<dbReference type="InterPro" id="IPR002100">
    <property type="entry name" value="TF_MADSbox"/>
</dbReference>
<evidence type="ECO:0000256" key="4">
    <source>
        <dbReference type="ARBA" id="ARBA00023163"/>
    </source>
</evidence>
<dbReference type="InterPro" id="IPR002487">
    <property type="entry name" value="TF_Kbox"/>
</dbReference>
<dbReference type="SUPFAM" id="SSF55455">
    <property type="entry name" value="SRF-like"/>
    <property type="match status" value="1"/>
</dbReference>
<dbReference type="InterPro" id="IPR050142">
    <property type="entry name" value="MADS-box/MEF2_TF"/>
</dbReference>
<accession>A0ABR2RIQ8</accession>
<dbReference type="PRINTS" id="PR00404">
    <property type="entry name" value="MADSDOMAIN"/>
</dbReference>
<reference evidence="8 9" key="1">
    <citation type="journal article" date="2024" name="G3 (Bethesda)">
        <title>Genome assembly of Hibiscus sabdariffa L. provides insights into metabolisms of medicinal natural products.</title>
        <authorList>
            <person name="Kim T."/>
        </authorList>
    </citation>
    <scope>NUCLEOTIDE SEQUENCE [LARGE SCALE GENOMIC DNA]</scope>
    <source>
        <strain evidence="8">TK-2024</strain>
        <tissue evidence="8">Old leaves</tissue>
    </source>
</reference>
<dbReference type="PROSITE" id="PS51297">
    <property type="entry name" value="K_BOX"/>
    <property type="match status" value="1"/>
</dbReference>
<evidence type="ECO:0000313" key="9">
    <source>
        <dbReference type="Proteomes" id="UP001396334"/>
    </source>
</evidence>
<dbReference type="PROSITE" id="PS50066">
    <property type="entry name" value="MADS_BOX_2"/>
    <property type="match status" value="1"/>
</dbReference>
<dbReference type="PANTHER" id="PTHR48019">
    <property type="entry name" value="SERUM RESPONSE FACTOR HOMOLOG"/>
    <property type="match status" value="1"/>
</dbReference>
<keyword evidence="5" id="KW-0539">Nucleus</keyword>
<keyword evidence="3" id="KW-0238">DNA-binding</keyword>
<feature type="domain" description="MADS-box" evidence="6">
    <location>
        <begin position="1"/>
        <end position="61"/>
    </location>
</feature>
<dbReference type="PROSITE" id="PS00350">
    <property type="entry name" value="MADS_BOX_1"/>
    <property type="match status" value="1"/>
</dbReference>
<keyword evidence="2" id="KW-0805">Transcription regulation</keyword>
<protein>
    <submittedName>
        <fullName evidence="8">Uncharacterized protein</fullName>
    </submittedName>
</protein>
<sequence length="224" mass="25867">MAREKIQIKKIDNSTARQVTFAKRRRGLFKKAEELAILCDADVALIIFSSTGKLFQYGSSSVKEILERHHLRSKNLEKLEQPCLELQLVEDSNQSMLTMEIAEKSHQLRQMRGEELQGLNVEELQQLEKSLEVGLSRVLETKGQRIEREIIDLQRKGMELMKENERLKQQVLQISDGPRQVAGDSESIFFDQGYRILDNWGGLVEIKLPVTWIYVEMQSLVNLP</sequence>
<name>A0ABR2RIQ8_9ROSI</name>
<proteinExistence type="predicted"/>
<dbReference type="Pfam" id="PF00319">
    <property type="entry name" value="SRF-TF"/>
    <property type="match status" value="1"/>
</dbReference>
<evidence type="ECO:0000259" key="7">
    <source>
        <dbReference type="PROSITE" id="PS51297"/>
    </source>
</evidence>
<organism evidence="8 9">
    <name type="scientific">Hibiscus sabdariffa</name>
    <name type="common">roselle</name>
    <dbReference type="NCBI Taxonomy" id="183260"/>
    <lineage>
        <taxon>Eukaryota</taxon>
        <taxon>Viridiplantae</taxon>
        <taxon>Streptophyta</taxon>
        <taxon>Embryophyta</taxon>
        <taxon>Tracheophyta</taxon>
        <taxon>Spermatophyta</taxon>
        <taxon>Magnoliopsida</taxon>
        <taxon>eudicotyledons</taxon>
        <taxon>Gunneridae</taxon>
        <taxon>Pentapetalae</taxon>
        <taxon>rosids</taxon>
        <taxon>malvids</taxon>
        <taxon>Malvales</taxon>
        <taxon>Malvaceae</taxon>
        <taxon>Malvoideae</taxon>
        <taxon>Hibiscus</taxon>
    </lineage>
</organism>
<evidence type="ECO:0000256" key="1">
    <source>
        <dbReference type="ARBA" id="ARBA00004123"/>
    </source>
</evidence>
<dbReference type="InterPro" id="IPR033896">
    <property type="entry name" value="MEF2-like_N"/>
</dbReference>
<evidence type="ECO:0000313" key="8">
    <source>
        <dbReference type="EMBL" id="KAK9012828.1"/>
    </source>
</evidence>
<dbReference type="EMBL" id="JBBPBN010000022">
    <property type="protein sequence ID" value="KAK9012828.1"/>
    <property type="molecule type" value="Genomic_DNA"/>
</dbReference>
<evidence type="ECO:0000256" key="3">
    <source>
        <dbReference type="ARBA" id="ARBA00023125"/>
    </source>
</evidence>